<comment type="caution">
    <text evidence="2">The sequence shown here is derived from an EMBL/GenBank/DDBJ whole genome shotgun (WGS) entry which is preliminary data.</text>
</comment>
<evidence type="ECO:0000313" key="3">
    <source>
        <dbReference type="Proteomes" id="UP001595839"/>
    </source>
</evidence>
<accession>A0ABV9BC09</accession>
<evidence type="ECO:0000256" key="1">
    <source>
        <dbReference type="SAM" id="MobiDB-lite"/>
    </source>
</evidence>
<evidence type="ECO:0008006" key="4">
    <source>
        <dbReference type="Google" id="ProtNLM"/>
    </source>
</evidence>
<keyword evidence="3" id="KW-1185">Reference proteome</keyword>
<reference evidence="3" key="1">
    <citation type="journal article" date="2019" name="Int. J. Syst. Evol. Microbiol.">
        <title>The Global Catalogue of Microorganisms (GCM) 10K type strain sequencing project: providing services to taxonomists for standard genome sequencing and annotation.</title>
        <authorList>
            <consortium name="The Broad Institute Genomics Platform"/>
            <consortium name="The Broad Institute Genome Sequencing Center for Infectious Disease"/>
            <person name="Wu L."/>
            <person name="Ma J."/>
        </authorList>
    </citation>
    <scope>NUCLEOTIDE SEQUENCE [LARGE SCALE GENOMIC DNA]</scope>
    <source>
        <strain evidence="3">CGMCC 4.7177</strain>
    </source>
</reference>
<protein>
    <recommendedName>
        <fullName evidence="4">PE-PGRS family protein</fullName>
    </recommendedName>
</protein>
<evidence type="ECO:0000313" key="2">
    <source>
        <dbReference type="EMBL" id="MFC4508503.1"/>
    </source>
</evidence>
<organism evidence="2 3">
    <name type="scientific">Streptomyces vulcanius</name>
    <dbReference type="NCBI Taxonomy" id="1441876"/>
    <lineage>
        <taxon>Bacteria</taxon>
        <taxon>Bacillati</taxon>
        <taxon>Actinomycetota</taxon>
        <taxon>Actinomycetes</taxon>
        <taxon>Kitasatosporales</taxon>
        <taxon>Streptomycetaceae</taxon>
        <taxon>Streptomyces</taxon>
    </lineage>
</organism>
<dbReference type="Proteomes" id="UP001595839">
    <property type="component" value="Unassembled WGS sequence"/>
</dbReference>
<sequence length="251" mass="23376">MARWTAGVAGVSGLRWTAGSAGFGEVCSWAVGAGGCGVVARCTERGAVGAGAWPGVGASACVRVVGAGMRGTARWTAVVAESGCPGVGEVADRWTGFPADGVGATPAAGVLGAGPGAGSLAGAGAPPSVSVPRGAAGAGAAGADGSRTGSVRRCTGAGADLVRGIGRVAVRGDVGDTWIPRAGAAGATVRGAGAGTADCGAVGEEGAEGETAGLGPYGVCRVGEDNAGEDPAGAVAPSRSGTTACGWAAAR</sequence>
<proteinExistence type="predicted"/>
<gene>
    <name evidence="2" type="ORF">ACFPIH_55525</name>
</gene>
<dbReference type="EMBL" id="JBHSFK010000085">
    <property type="protein sequence ID" value="MFC4508503.1"/>
    <property type="molecule type" value="Genomic_DNA"/>
</dbReference>
<dbReference type="RefSeq" id="WP_381187771.1">
    <property type="nucleotide sequence ID" value="NZ_JBHSFK010000085.1"/>
</dbReference>
<feature type="region of interest" description="Disordered" evidence="1">
    <location>
        <begin position="226"/>
        <end position="251"/>
    </location>
</feature>
<name>A0ABV9BC09_9ACTN</name>